<feature type="transmembrane region" description="Helical" evidence="1">
    <location>
        <begin position="598"/>
        <end position="619"/>
    </location>
</feature>
<feature type="transmembrane region" description="Helical" evidence="1">
    <location>
        <begin position="682"/>
        <end position="703"/>
    </location>
</feature>
<proteinExistence type="predicted"/>
<feature type="transmembrane region" description="Helical" evidence="1">
    <location>
        <begin position="437"/>
        <end position="458"/>
    </location>
</feature>
<feature type="transmembrane region" description="Helical" evidence="1">
    <location>
        <begin position="206"/>
        <end position="227"/>
    </location>
</feature>
<name>A0ABQ6MK66_9STRA</name>
<accession>A0ABQ6MK66</accession>
<feature type="transmembrane region" description="Helical" evidence="1">
    <location>
        <begin position="134"/>
        <end position="156"/>
    </location>
</feature>
<keyword evidence="1" id="KW-0472">Membrane</keyword>
<keyword evidence="3" id="KW-1185">Reference proteome</keyword>
<feature type="transmembrane region" description="Helical" evidence="1">
    <location>
        <begin position="499"/>
        <end position="521"/>
    </location>
</feature>
<keyword evidence="1" id="KW-1133">Transmembrane helix</keyword>
<dbReference type="EMBL" id="BRYB01002902">
    <property type="protein sequence ID" value="GMI27337.1"/>
    <property type="molecule type" value="Genomic_DNA"/>
</dbReference>
<feature type="transmembrane region" description="Helical" evidence="1">
    <location>
        <begin position="298"/>
        <end position="317"/>
    </location>
</feature>
<feature type="non-terminal residue" evidence="2">
    <location>
        <position position="780"/>
    </location>
</feature>
<feature type="transmembrane region" description="Helical" evidence="1">
    <location>
        <begin position="470"/>
        <end position="487"/>
    </location>
</feature>
<feature type="transmembrane region" description="Helical" evidence="1">
    <location>
        <begin position="337"/>
        <end position="356"/>
    </location>
</feature>
<evidence type="ECO:0000313" key="3">
    <source>
        <dbReference type="Proteomes" id="UP001165060"/>
    </source>
</evidence>
<comment type="caution">
    <text evidence="2">The sequence shown here is derived from an EMBL/GenBank/DDBJ whole genome shotgun (WGS) entry which is preliminary data.</text>
</comment>
<feature type="transmembrane region" description="Helical" evidence="1">
    <location>
        <begin position="558"/>
        <end position="578"/>
    </location>
</feature>
<feature type="transmembrane region" description="Helical" evidence="1">
    <location>
        <begin position="376"/>
        <end position="398"/>
    </location>
</feature>
<gene>
    <name evidence="2" type="ORF">TeGR_g1010</name>
</gene>
<feature type="transmembrane region" description="Helical" evidence="1">
    <location>
        <begin position="101"/>
        <end position="122"/>
    </location>
</feature>
<feature type="transmembrane region" description="Helical" evidence="1">
    <location>
        <begin position="168"/>
        <end position="186"/>
    </location>
</feature>
<keyword evidence="1" id="KW-0812">Transmembrane</keyword>
<dbReference type="Proteomes" id="UP001165060">
    <property type="component" value="Unassembled WGS sequence"/>
</dbReference>
<evidence type="ECO:0000256" key="1">
    <source>
        <dbReference type="SAM" id="Phobius"/>
    </source>
</evidence>
<feature type="transmembrane region" description="Helical" evidence="1">
    <location>
        <begin position="61"/>
        <end position="81"/>
    </location>
</feature>
<organism evidence="2 3">
    <name type="scientific">Tetraparma gracilis</name>
    <dbReference type="NCBI Taxonomy" id="2962635"/>
    <lineage>
        <taxon>Eukaryota</taxon>
        <taxon>Sar</taxon>
        <taxon>Stramenopiles</taxon>
        <taxon>Ochrophyta</taxon>
        <taxon>Bolidophyceae</taxon>
        <taxon>Parmales</taxon>
        <taxon>Triparmaceae</taxon>
        <taxon>Tetraparma</taxon>
    </lineage>
</organism>
<evidence type="ECO:0000313" key="2">
    <source>
        <dbReference type="EMBL" id="GMI27337.1"/>
    </source>
</evidence>
<sequence length="780" mass="87637">MVSNPLNRDKIEVKKRATVSETIGGHSKRSFHFREKRDKERELQGAQENAASPPRVKISRFWVVGAIFWQFVFLLVSVQNIRADRALTPDSSYRDKEFALLWQFASESLWSVQFIIYLLVNMHDPTYVGRTGRFALLPGPLQIFSGVIGAASRAVLSLRSGAGLESRYGASYAVDSVIVTVVFLLVLRQRCLKIQSEWNPRQVKSFVLMTLPAALFSCTTSMLFMIGEAMSCLMEKLNDEDEYWANPDGFGLAGCRDNENEGHFCALALANSGGNYSETCTFKENMCQCQDRVASQNAFAYVFLSMMLVQVIIVPFMKTQYTMDSLVRLDMAFGEQIQIVLFSVAGFISVFAFASAQDKGYSKNRVLTSAAGRGTLTWSAVMANYMFLLASVLSEVGFKTNESFYKTLPALAGFTERIRAKLRTRNRGEFAPLIRHGLRFLAVFSLLPPLGSTVLVLVGKDSDAYRLSMLHSNSVVLTILFGGFYLLSTPSSKKQKPKVVFFISIIGGANVLSAYSIGSLAMTTDSWFFSDFCIHVAEISNLHLSVADMIGLRNNIDAGFVMRLVMQVITWIMALVAFGSRPREVEEGNYESEATQRMIGGIGAVVYFMFLVWSGVMMWEHYHFKKKIALDNELSGNVERDEHASKGRVGLIFPIAWDRMNEWVAKSAVPPDEPRTSPFYQWFVCVASWMMVTPALLSVLYLITEGLSSNHACLWYKLWVSCKVPTVAASVATRFFDLRDRKDEGRWSYWNFHTYLPLLGCACDVTIAKFIYPEVFVNNL</sequence>
<protein>
    <submittedName>
        <fullName evidence="2">Uncharacterized protein</fullName>
    </submittedName>
</protein>
<reference evidence="2 3" key="1">
    <citation type="journal article" date="2023" name="Commun. Biol.">
        <title>Genome analysis of Parmales, the sister group of diatoms, reveals the evolutionary specialization of diatoms from phago-mixotrophs to photoautotrophs.</title>
        <authorList>
            <person name="Ban H."/>
            <person name="Sato S."/>
            <person name="Yoshikawa S."/>
            <person name="Yamada K."/>
            <person name="Nakamura Y."/>
            <person name="Ichinomiya M."/>
            <person name="Sato N."/>
            <person name="Blanc-Mathieu R."/>
            <person name="Endo H."/>
            <person name="Kuwata A."/>
            <person name="Ogata H."/>
        </authorList>
    </citation>
    <scope>NUCLEOTIDE SEQUENCE [LARGE SCALE GENOMIC DNA]</scope>
</reference>